<name>A0ABN9PK73_9DINO</name>
<accession>A0ABN9PK73</accession>
<dbReference type="EMBL" id="CAUYUJ010000698">
    <property type="protein sequence ID" value="CAK0792023.1"/>
    <property type="molecule type" value="Genomic_DNA"/>
</dbReference>
<reference evidence="2" key="1">
    <citation type="submission" date="2023-10" db="EMBL/GenBank/DDBJ databases">
        <authorList>
            <person name="Chen Y."/>
            <person name="Shah S."/>
            <person name="Dougan E. K."/>
            <person name="Thang M."/>
            <person name="Chan C."/>
        </authorList>
    </citation>
    <scope>NUCLEOTIDE SEQUENCE [LARGE SCALE GENOMIC DNA]</scope>
</reference>
<keyword evidence="3" id="KW-1185">Reference proteome</keyword>
<proteinExistence type="predicted"/>
<evidence type="ECO:0000313" key="3">
    <source>
        <dbReference type="Proteomes" id="UP001189429"/>
    </source>
</evidence>
<dbReference type="InterPro" id="IPR036770">
    <property type="entry name" value="Ankyrin_rpt-contain_sf"/>
</dbReference>
<dbReference type="Gene3D" id="1.25.40.20">
    <property type="entry name" value="Ankyrin repeat-containing domain"/>
    <property type="match status" value="1"/>
</dbReference>
<organism evidence="2 3">
    <name type="scientific">Prorocentrum cordatum</name>
    <dbReference type="NCBI Taxonomy" id="2364126"/>
    <lineage>
        <taxon>Eukaryota</taxon>
        <taxon>Sar</taxon>
        <taxon>Alveolata</taxon>
        <taxon>Dinophyceae</taxon>
        <taxon>Prorocentrales</taxon>
        <taxon>Prorocentraceae</taxon>
        <taxon>Prorocentrum</taxon>
    </lineage>
</organism>
<comment type="caution">
    <text evidence="2">The sequence shown here is derived from an EMBL/GenBank/DDBJ whole genome shotgun (WGS) entry which is preliminary data.</text>
</comment>
<feature type="region of interest" description="Disordered" evidence="1">
    <location>
        <begin position="300"/>
        <end position="319"/>
    </location>
</feature>
<dbReference type="Proteomes" id="UP001189429">
    <property type="component" value="Unassembled WGS sequence"/>
</dbReference>
<sequence length="319" mass="33427">GLQDEPQRSLQAGSGAVGTGSGSHQPSYEAQCCGAMSSGGVPAVRQRQDLQAVRVTPPSTPRCGAGAPTTPPPLRHARVEPLLQGLERNCPERVRRALGADPHAAKVPFLERRFDWPLCAAVRLGCSEEIVRLLTAHGAKADVTDALGHSPLQLLSSRAEANITSGLANAMRGLLGADEWAAQLRESLAQLELGVAAALLTAGADPEACHGDPCRGHRSAAELARRARQDHLVGLYEAHSATTKGMVTPGCGLRSAPLGPGGHDTVLVGPPPGAGELYRGHRASPRVPPRMFPRGPVANHTLCKPHPLESPAHGRLRTF</sequence>
<gene>
    <name evidence="2" type="ORF">PCOR1329_LOCUS2757</name>
</gene>
<evidence type="ECO:0000313" key="2">
    <source>
        <dbReference type="EMBL" id="CAK0792023.1"/>
    </source>
</evidence>
<dbReference type="SUPFAM" id="SSF48403">
    <property type="entry name" value="Ankyrin repeat"/>
    <property type="match status" value="1"/>
</dbReference>
<feature type="region of interest" description="Disordered" evidence="1">
    <location>
        <begin position="55"/>
        <end position="75"/>
    </location>
</feature>
<feature type="non-terminal residue" evidence="2">
    <location>
        <position position="1"/>
    </location>
</feature>
<evidence type="ECO:0000256" key="1">
    <source>
        <dbReference type="SAM" id="MobiDB-lite"/>
    </source>
</evidence>
<protein>
    <submittedName>
        <fullName evidence="2">Uncharacterized protein</fullName>
    </submittedName>
</protein>
<feature type="region of interest" description="Disordered" evidence="1">
    <location>
        <begin position="1"/>
        <end position="29"/>
    </location>
</feature>